<keyword evidence="1" id="KW-0472">Membrane</keyword>
<comment type="caution">
    <text evidence="2">The sequence shown here is derived from an EMBL/GenBank/DDBJ whole genome shotgun (WGS) entry which is preliminary data.</text>
</comment>
<protein>
    <submittedName>
        <fullName evidence="2">ATPase AAA</fullName>
    </submittedName>
</protein>
<organism evidence="2 3">
    <name type="scientific">Bifidobacterium adolescentis</name>
    <dbReference type="NCBI Taxonomy" id="1680"/>
    <lineage>
        <taxon>Bacteria</taxon>
        <taxon>Bacillati</taxon>
        <taxon>Actinomycetota</taxon>
        <taxon>Actinomycetes</taxon>
        <taxon>Bifidobacteriales</taxon>
        <taxon>Bifidobacteriaceae</taxon>
        <taxon>Bifidobacterium</taxon>
    </lineage>
</organism>
<dbReference type="SUPFAM" id="SSF52540">
    <property type="entry name" value="P-loop containing nucleoside triphosphate hydrolases"/>
    <property type="match status" value="1"/>
</dbReference>
<evidence type="ECO:0000256" key="1">
    <source>
        <dbReference type="SAM" id="Phobius"/>
    </source>
</evidence>
<dbReference type="Proteomes" id="UP000193377">
    <property type="component" value="Unassembled WGS sequence"/>
</dbReference>
<feature type="transmembrane region" description="Helical" evidence="1">
    <location>
        <begin position="245"/>
        <end position="275"/>
    </location>
</feature>
<sequence length="886" mass="98935">MSGQNWYQITRTLQQLDEDEQRSKVESIPAELDGCTLLLIKKGEDPVKEYIYGDGEGIINAGQLAGFDAKLVEDDDGPVLPDGVNSAAHPLIPFRARLNSKSNMEKMRTNYSGVRTSIEKVMPPDSYVSVTLRNQGYFEQIRIRNWISDEYNAVEDSSELASTNTMCARVSFGCRQASRNRQLAQKIGQIICPLISNMSSHASRPKFGLLFVSMLLEVLSVIWSVCGLARGYVMDGAFPLFHSAWGFGIALPLLAVTLVVFLFLMLLSCIPFVYIPRPQIAGGAVALMLYLLLGLLPLPTFIPILFVPLLVFAFIRWKNWTLWDDIFQTPRRYYAIANDRGANDSDNQTRLGVRTHKERVSAYGAQRTTLILSPIIVSSVFTPVTQGVAMKQELHPVPEVLSHDGIFLGKDDTGRNCYLDPSQLFGGIAINGEAGSGKTVLTHGISQWAISARETTSPKIWGHDSRIIHFWMKDDTGVNVLERYRKRHGFTSPQRVVYLADPNSVCLDMLGMKDGNNAMETAASVAKTMRYSFDDGDILNDSQNIITQALTIGVAVDRYVQEERKHNPESANKDWESEIVKRCHQLEQSYPGAEQLRMQLSPIGWAVVALCGSDGQAGSAKALGHVCRALSMELKSGYMFEEMTHAARAAEQLYGRPDAAGHTVRSDRDILAKTNASLNKVNQFLPIEHMFTARRGKVTWTNILDHAGDYHIVLAPHNGYSLPERMDKILGGWLMYRFWNTVFAHCKDWDKAGKWTMLVCDELSLLANGNDGIMPALREQGRSFGLLLVFATQYPTQLSDAMLDSFIGYSTFITYNTTIPRIADMTAKRLTNNDGEDGWRSGAVMNLPRYAAAVRTRTQEQLQPTFLVHVNDFDNGYRNGDMDNDD</sequence>
<keyword evidence="1" id="KW-1133">Transmembrane helix</keyword>
<proteinExistence type="predicted"/>
<dbReference type="AlphaFoldDB" id="A0A1X2YR24"/>
<gene>
    <name evidence="2" type="ORF">B0487_2107</name>
</gene>
<dbReference type="Gene3D" id="3.40.50.300">
    <property type="entry name" value="P-loop containing nucleotide triphosphate hydrolases"/>
    <property type="match status" value="1"/>
</dbReference>
<name>A0A1X2YR24_BIFAD</name>
<feature type="transmembrane region" description="Helical" evidence="1">
    <location>
        <begin position="207"/>
        <end position="233"/>
    </location>
</feature>
<dbReference type="RefSeq" id="WP_085393540.1">
    <property type="nucleotide sequence ID" value="NZ_LNKD01000008.1"/>
</dbReference>
<keyword evidence="1" id="KW-0812">Transmembrane</keyword>
<evidence type="ECO:0000313" key="3">
    <source>
        <dbReference type="Proteomes" id="UP000193377"/>
    </source>
</evidence>
<dbReference type="InterPro" id="IPR027417">
    <property type="entry name" value="P-loop_NTPase"/>
</dbReference>
<dbReference type="EMBL" id="LNKD01000008">
    <property type="protein sequence ID" value="OSG84620.1"/>
    <property type="molecule type" value="Genomic_DNA"/>
</dbReference>
<evidence type="ECO:0000313" key="2">
    <source>
        <dbReference type="EMBL" id="OSG84620.1"/>
    </source>
</evidence>
<accession>A0A1X2YR24</accession>
<feature type="transmembrane region" description="Helical" evidence="1">
    <location>
        <begin position="287"/>
        <end position="315"/>
    </location>
</feature>
<reference evidence="2 3" key="1">
    <citation type="journal article" date="2016" name="Sci. Rep.">
        <title>Evaluation of genetic diversity among strains of the human gut commensal Bifidobacterium adolescentis.</title>
        <authorList>
            <person name="Duranti S."/>
            <person name="Milani C."/>
            <person name="Lugli G.A."/>
            <person name="Mancabelli L."/>
            <person name="Turroni F."/>
            <person name="Ferrario C."/>
            <person name="Mangifesta M."/>
            <person name="Viappiani A."/>
            <person name="Sanchez B."/>
            <person name="Margolles A."/>
            <person name="van Sinderen D."/>
            <person name="Ventura M."/>
        </authorList>
    </citation>
    <scope>NUCLEOTIDE SEQUENCE [LARGE SCALE GENOMIC DNA]</scope>
    <source>
        <strain evidence="2 3">487B</strain>
    </source>
</reference>